<dbReference type="Gene3D" id="3.40.1260.10">
    <property type="entry name" value="DsrEFH-like"/>
    <property type="match status" value="1"/>
</dbReference>
<comment type="caution">
    <text evidence="1">The sequence shown here is derived from an EMBL/GenBank/DDBJ whole genome shotgun (WGS) entry which is preliminary data.</text>
</comment>
<evidence type="ECO:0000313" key="2">
    <source>
        <dbReference type="Proteomes" id="UP000037997"/>
    </source>
</evidence>
<dbReference type="RefSeq" id="WP_054197584.1">
    <property type="nucleotide sequence ID" value="NZ_JNOC01000015.1"/>
</dbReference>
<dbReference type="EMBL" id="JNOC01000015">
    <property type="protein sequence ID" value="KPH56519.1"/>
    <property type="molecule type" value="Genomic_DNA"/>
</dbReference>
<dbReference type="STRING" id="35818.HPU229336_07550"/>
<evidence type="ECO:0000313" key="1">
    <source>
        <dbReference type="EMBL" id="KPH56519.1"/>
    </source>
</evidence>
<reference evidence="1 2" key="1">
    <citation type="submission" date="2014-06" db="EMBL/GenBank/DDBJ databases">
        <title>Helicobacter pullorum isolates in fresh chicken meat - phenotypic and genotypic features.</title>
        <authorList>
            <person name="Borges V."/>
            <person name="Santos A."/>
            <person name="Correia C.B."/>
            <person name="Saraiva M."/>
            <person name="Menard A."/>
            <person name="Vieira L."/>
            <person name="Sampaio D.A."/>
            <person name="Gomes J.P."/>
            <person name="Oleastro M."/>
        </authorList>
    </citation>
    <scope>NUCLEOTIDE SEQUENCE [LARGE SCALE GENOMIC DNA]</scope>
    <source>
        <strain evidence="1 2">229334/12</strain>
    </source>
</reference>
<dbReference type="InterPro" id="IPR027396">
    <property type="entry name" value="DsrEFH-like"/>
</dbReference>
<dbReference type="PATRIC" id="fig|35818.11.peg.402"/>
<dbReference type="Pfam" id="PF02635">
    <property type="entry name" value="DsrE"/>
    <property type="match status" value="1"/>
</dbReference>
<organism evidence="1 2">
    <name type="scientific">Helicobacter pullorum</name>
    <dbReference type="NCBI Taxonomy" id="35818"/>
    <lineage>
        <taxon>Bacteria</taxon>
        <taxon>Pseudomonadati</taxon>
        <taxon>Campylobacterota</taxon>
        <taxon>Epsilonproteobacteria</taxon>
        <taxon>Campylobacterales</taxon>
        <taxon>Helicobacteraceae</taxon>
        <taxon>Helicobacter</taxon>
    </lineage>
</organism>
<dbReference type="InterPro" id="IPR003787">
    <property type="entry name" value="Sulphur_relay_DsrE/F-like"/>
</dbReference>
<name>A0A0N0LUK8_9HELI</name>
<proteinExistence type="predicted"/>
<protein>
    <submittedName>
        <fullName evidence="1">Uncharacterized protein</fullName>
    </submittedName>
</protein>
<dbReference type="SUPFAM" id="SSF75169">
    <property type="entry name" value="DsrEFH-like"/>
    <property type="match status" value="1"/>
</dbReference>
<gene>
    <name evidence="1" type="ORF">HPU229334_02040</name>
</gene>
<dbReference type="AlphaFoldDB" id="A0A0N0LUK8"/>
<dbReference type="Proteomes" id="UP000037997">
    <property type="component" value="Unassembled WGS sequence"/>
</dbReference>
<sequence length="145" mass="16099">MQNKIKWYLIVFLMIVGTSQVFGKEGVKPVNVVISLVEKSQWETAKLQVQAIQKSLKDDEVGDIELVMGGDSVLLFGKNSTSSDKIRKEIATLVKLPNVRVVACSGAMRRAKISKESLIEGVEQVKNAPREIVDRQLQGYAILNQ</sequence>
<accession>A0A0N0LUK8</accession>